<protein>
    <submittedName>
        <fullName evidence="2">Rhodanese-related sulfurtransferase</fullName>
    </submittedName>
</protein>
<proteinExistence type="predicted"/>
<dbReference type="InterPro" id="IPR036873">
    <property type="entry name" value="Rhodanese-like_dom_sf"/>
</dbReference>
<gene>
    <name evidence="2" type="ORF">SAMN04488116_2339</name>
</gene>
<evidence type="ECO:0000313" key="3">
    <source>
        <dbReference type="Proteomes" id="UP000184532"/>
    </source>
</evidence>
<evidence type="ECO:0000313" key="2">
    <source>
        <dbReference type="EMBL" id="SHG74049.1"/>
    </source>
</evidence>
<dbReference type="STRING" id="570519.SAMN04488116_2339"/>
<reference evidence="3" key="1">
    <citation type="submission" date="2016-11" db="EMBL/GenBank/DDBJ databases">
        <authorList>
            <person name="Varghese N."/>
            <person name="Submissions S."/>
        </authorList>
    </citation>
    <scope>NUCLEOTIDE SEQUENCE [LARGE SCALE GENOMIC DNA]</scope>
    <source>
        <strain evidence="3">DSM 22638</strain>
    </source>
</reference>
<dbReference type="PROSITE" id="PS50206">
    <property type="entry name" value="RHODANESE_3"/>
    <property type="match status" value="1"/>
</dbReference>
<accession>A0A1M5MAX3</accession>
<dbReference type="SUPFAM" id="SSF52821">
    <property type="entry name" value="Rhodanese/Cell cycle control phosphatase"/>
    <property type="match status" value="1"/>
</dbReference>
<dbReference type="Proteomes" id="UP000184532">
    <property type="component" value="Unassembled WGS sequence"/>
</dbReference>
<dbReference type="PANTHER" id="PTHR43031:SF16">
    <property type="entry name" value="OXIDOREDUCTASE"/>
    <property type="match status" value="1"/>
</dbReference>
<keyword evidence="2" id="KW-0808">Transferase</keyword>
<feature type="domain" description="Rhodanese" evidence="1">
    <location>
        <begin position="43"/>
        <end position="127"/>
    </location>
</feature>
<dbReference type="InterPro" id="IPR050229">
    <property type="entry name" value="GlpE_sulfurtransferase"/>
</dbReference>
<dbReference type="AlphaFoldDB" id="A0A1M5MAX3"/>
<dbReference type="EMBL" id="FQWL01000003">
    <property type="protein sequence ID" value="SHG74049.1"/>
    <property type="molecule type" value="Genomic_DNA"/>
</dbReference>
<dbReference type="InterPro" id="IPR001763">
    <property type="entry name" value="Rhodanese-like_dom"/>
</dbReference>
<dbReference type="Gene3D" id="3.40.250.10">
    <property type="entry name" value="Rhodanese-like domain"/>
    <property type="match status" value="1"/>
</dbReference>
<keyword evidence="3" id="KW-1185">Reference proteome</keyword>
<dbReference type="Pfam" id="PF00581">
    <property type="entry name" value="Rhodanese"/>
    <property type="match status" value="1"/>
</dbReference>
<evidence type="ECO:0000259" key="1">
    <source>
        <dbReference type="PROSITE" id="PS50206"/>
    </source>
</evidence>
<sequence length="128" mass="14705">MMLGKVKLFVFCITMLLQFSCGDPKGDSFSEKIDKATLQQMAIGQDVQLIDVRTPMEYKLGYIGDAINFDINNQEQFLEQITLLDKEKPVYLYCKMGGRSNRAAELMKDKGFKKIYDYSGGYQDWISE</sequence>
<dbReference type="SMART" id="SM00450">
    <property type="entry name" value="RHOD"/>
    <property type="match status" value="1"/>
</dbReference>
<dbReference type="GO" id="GO:0016740">
    <property type="term" value="F:transferase activity"/>
    <property type="evidence" value="ECO:0007669"/>
    <property type="project" value="UniProtKB-KW"/>
</dbReference>
<organism evidence="2 3">
    <name type="scientific">Flagellimonas flava</name>
    <dbReference type="NCBI Taxonomy" id="570519"/>
    <lineage>
        <taxon>Bacteria</taxon>
        <taxon>Pseudomonadati</taxon>
        <taxon>Bacteroidota</taxon>
        <taxon>Flavobacteriia</taxon>
        <taxon>Flavobacteriales</taxon>
        <taxon>Flavobacteriaceae</taxon>
        <taxon>Flagellimonas</taxon>
    </lineage>
</organism>
<dbReference type="CDD" id="cd00158">
    <property type="entry name" value="RHOD"/>
    <property type="match status" value="1"/>
</dbReference>
<name>A0A1M5MAX3_9FLAO</name>
<dbReference type="PANTHER" id="PTHR43031">
    <property type="entry name" value="FAD-DEPENDENT OXIDOREDUCTASE"/>
    <property type="match status" value="1"/>
</dbReference>